<protein>
    <submittedName>
        <fullName evidence="1">Uncharacterized protein</fullName>
    </submittedName>
</protein>
<accession>A0A0J5FQW4</accession>
<evidence type="ECO:0000313" key="2">
    <source>
        <dbReference type="Proteomes" id="UP000036277"/>
    </source>
</evidence>
<evidence type="ECO:0000313" key="1">
    <source>
        <dbReference type="EMBL" id="KMJ44696.1"/>
    </source>
</evidence>
<proteinExistence type="predicted"/>
<organism evidence="1 2">
    <name type="scientific">Xenorhabdus khoisanae</name>
    <dbReference type="NCBI Taxonomy" id="880157"/>
    <lineage>
        <taxon>Bacteria</taxon>
        <taxon>Pseudomonadati</taxon>
        <taxon>Pseudomonadota</taxon>
        <taxon>Gammaproteobacteria</taxon>
        <taxon>Enterobacterales</taxon>
        <taxon>Morganellaceae</taxon>
        <taxon>Xenorhabdus</taxon>
    </lineage>
</organism>
<dbReference type="AlphaFoldDB" id="A0A0J5FQW4"/>
<dbReference type="Proteomes" id="UP000036277">
    <property type="component" value="Unassembled WGS sequence"/>
</dbReference>
<dbReference type="EMBL" id="LFCV01000086">
    <property type="protein sequence ID" value="KMJ44696.1"/>
    <property type="molecule type" value="Genomic_DNA"/>
</dbReference>
<comment type="caution">
    <text evidence="1">The sequence shown here is derived from an EMBL/GenBank/DDBJ whole genome shotgun (WGS) entry which is preliminary data.</text>
</comment>
<name>A0A0J5FQW4_9GAMM</name>
<gene>
    <name evidence="1" type="ORF">AB204_13045</name>
</gene>
<dbReference type="PATRIC" id="fig|880157.4.peg.2781"/>
<dbReference type="STRING" id="880157.AB204_13045"/>
<keyword evidence="2" id="KW-1185">Reference proteome</keyword>
<dbReference type="Pfam" id="PF26207">
    <property type="entry name" value="Phage_phiTE_015"/>
    <property type="match status" value="1"/>
</dbReference>
<sequence length="109" mass="13067">MTNKDAIREVFEKFLLTEFRFFENALEKDGDGTYFNMSAQNYWEVFQAGWKASRENIEIELPKSHTMSEFSEQRNHPDIQERMIARDETLEECWNFIAQQGFEVKESQK</sequence>
<reference evidence="1 2" key="1">
    <citation type="submission" date="2015-06" db="EMBL/GenBank/DDBJ databases">
        <title>Draft Whole-Genome Sequence of the Entomopathogenic Bacterium Xenorhabdus khoisanae.</title>
        <authorList>
            <person name="Naidoo S."/>
            <person name="Featherston J."/>
            <person name="Gray V.M."/>
        </authorList>
    </citation>
    <scope>NUCLEOTIDE SEQUENCE [LARGE SCALE GENOMIC DNA]</scope>
    <source>
        <strain evidence="1 2">MCB</strain>
    </source>
</reference>
<dbReference type="InterPro" id="IPR058601">
    <property type="entry name" value="Phage_phiTE_015-like"/>
</dbReference>
<dbReference type="RefSeq" id="WP_047963795.1">
    <property type="nucleotide sequence ID" value="NZ_CAWMBG010000086.1"/>
</dbReference>
<dbReference type="OrthoDB" id="6447568at2"/>